<evidence type="ECO:0000256" key="1">
    <source>
        <dbReference type="SAM" id="Coils"/>
    </source>
</evidence>
<dbReference type="AlphaFoldDB" id="W7X982"/>
<keyword evidence="1" id="KW-0175">Coiled coil</keyword>
<reference evidence="3" key="1">
    <citation type="journal article" date="2006" name="PLoS Biol.">
        <title>Macronuclear genome sequence of the ciliate Tetrahymena thermophila, a model eukaryote.</title>
        <authorList>
            <person name="Eisen J.A."/>
            <person name="Coyne R.S."/>
            <person name="Wu M."/>
            <person name="Wu D."/>
            <person name="Thiagarajan M."/>
            <person name="Wortman J.R."/>
            <person name="Badger J.H."/>
            <person name="Ren Q."/>
            <person name="Amedeo P."/>
            <person name="Jones K.M."/>
            <person name="Tallon L.J."/>
            <person name="Delcher A.L."/>
            <person name="Salzberg S.L."/>
            <person name="Silva J.C."/>
            <person name="Haas B.J."/>
            <person name="Majoros W.H."/>
            <person name="Farzad M."/>
            <person name="Carlton J.M."/>
            <person name="Smith R.K. Jr."/>
            <person name="Garg J."/>
            <person name="Pearlman R.E."/>
            <person name="Karrer K.M."/>
            <person name="Sun L."/>
            <person name="Manning G."/>
            <person name="Elde N.C."/>
            <person name="Turkewitz A.P."/>
            <person name="Asai D.J."/>
            <person name="Wilkes D.E."/>
            <person name="Wang Y."/>
            <person name="Cai H."/>
            <person name="Collins K."/>
            <person name="Stewart B.A."/>
            <person name="Lee S.R."/>
            <person name="Wilamowska K."/>
            <person name="Weinberg Z."/>
            <person name="Ruzzo W.L."/>
            <person name="Wloga D."/>
            <person name="Gaertig J."/>
            <person name="Frankel J."/>
            <person name="Tsao C.-C."/>
            <person name="Gorovsky M.A."/>
            <person name="Keeling P.J."/>
            <person name="Waller R.F."/>
            <person name="Patron N.J."/>
            <person name="Cherry J.M."/>
            <person name="Stover N.A."/>
            <person name="Krieger C.J."/>
            <person name="del Toro C."/>
            <person name="Ryder H.F."/>
            <person name="Williamson S.C."/>
            <person name="Barbeau R.A."/>
            <person name="Hamilton E.P."/>
            <person name="Orias E."/>
        </authorList>
    </citation>
    <scope>NUCLEOTIDE SEQUENCE [LARGE SCALE GENOMIC DNA]</scope>
    <source>
        <strain evidence="3">SB210</strain>
    </source>
</reference>
<accession>W7X982</accession>
<feature type="coiled-coil region" evidence="1">
    <location>
        <begin position="692"/>
        <end position="719"/>
    </location>
</feature>
<dbReference type="KEGG" id="tet:TTHERM_000617817"/>
<gene>
    <name evidence="2" type="ORF">TTHERM_000617817</name>
</gene>
<dbReference type="GeneID" id="24439832"/>
<evidence type="ECO:0000313" key="3">
    <source>
        <dbReference type="Proteomes" id="UP000009168"/>
    </source>
</evidence>
<evidence type="ECO:0000313" key="2">
    <source>
        <dbReference type="EMBL" id="EWS73907.1"/>
    </source>
</evidence>
<sequence>MMRQFQSLKRFGYQFICQNKFSTRIAQYKKQRTQFLNQNIHFSFSIFQKSQSEYLKKIDVKNIESNSLLGQFNQQIKLIDDVEEALLFCKNILTEFQLRMEVSKALQICNLAIDLTKKLSSGRGIYSYLYFKAKYISLITDQGLIDQAKKEAQELLVFYQVSKEQLSIIEKIEMNQILATIFQFIKQYEQSQNLAEQSISLIQSGSTLEISNSQLIGIYFLLYSTSFIQKDYEKAKEYGLLSYELLKNSKKQEENYTVQNIILGLVICFKKLNQDKEAEAVLKLLKNHKEIPNFNPLNMKEQQLKLKVHFNLNQDNKLAQEIQQKDIENLLFYNEIIDLYQQFVEKLQANEGIQHFQQLQKQLDKEKDFLKFFFLQDTIASLHSCLQNGQQAIDMCLNTHQKLLKQRNYILYEDRITFQNITLLKQLHYQAKEFQKTIEWGEKWHSYCINYNLFDHFDKEVAFSLQIQMASLNLLGQTQHCLEYSNFAQEYLEKFNEELELLEVYLIKTSLYIKLNKPEEVEKYTRLAAKIYHLNKDKVKPQAEYLYYSSNLYLMINYFKKNDPKNILEFGKEYIDLVNKYEKQDQEETLIFKSTIFLMLGQKLFDEKKFKESQPYLTQCLDLTKKDKQLEQIYLKALMYYISTCFRLDMIKEAEESLNTLQQSFEQLPLGVLKDNTEIQLLAFQSNLYYSKNDMNRFIESVEKQLEKQTQKKKQLQEKQKTILAHLLRDSNYSSQVQNLISKYEIKLNG</sequence>
<organism evidence="2 3">
    <name type="scientific">Tetrahymena thermophila (strain SB210)</name>
    <dbReference type="NCBI Taxonomy" id="312017"/>
    <lineage>
        <taxon>Eukaryota</taxon>
        <taxon>Sar</taxon>
        <taxon>Alveolata</taxon>
        <taxon>Ciliophora</taxon>
        <taxon>Intramacronucleata</taxon>
        <taxon>Oligohymenophorea</taxon>
        <taxon>Hymenostomatida</taxon>
        <taxon>Tetrahymenina</taxon>
        <taxon>Tetrahymenidae</taxon>
        <taxon>Tetrahymena</taxon>
    </lineage>
</organism>
<evidence type="ECO:0008006" key="4">
    <source>
        <dbReference type="Google" id="ProtNLM"/>
    </source>
</evidence>
<proteinExistence type="predicted"/>
<dbReference type="InParanoid" id="W7X982"/>
<keyword evidence="3" id="KW-1185">Reference proteome</keyword>
<dbReference type="Proteomes" id="UP000009168">
    <property type="component" value="Unassembled WGS sequence"/>
</dbReference>
<name>W7X982_TETTS</name>
<dbReference type="RefSeq" id="XP_012653529.1">
    <property type="nucleotide sequence ID" value="XM_012798075.1"/>
</dbReference>
<dbReference type="EMBL" id="GG662661">
    <property type="protein sequence ID" value="EWS73907.1"/>
    <property type="molecule type" value="Genomic_DNA"/>
</dbReference>
<protein>
    <recommendedName>
        <fullName evidence="4">Tetratricopeptide repeat protein</fullName>
    </recommendedName>
</protein>